<organism evidence="3 4">
    <name type="scientific">Bacillus carboniphilus</name>
    <dbReference type="NCBI Taxonomy" id="86663"/>
    <lineage>
        <taxon>Bacteria</taxon>
        <taxon>Bacillati</taxon>
        <taxon>Bacillota</taxon>
        <taxon>Bacilli</taxon>
        <taxon>Bacillales</taxon>
        <taxon>Bacillaceae</taxon>
        <taxon>Bacillus</taxon>
    </lineage>
</organism>
<sequence length="178" mass="20623">MKRWMYTLIAIPFLLLACAQEDAPPENTEDNLSETEEHQDHLTETEQETEPPAVDELMSQYSDLAYAKGTFKADDNLRVEQFSSKEELIEESSQFLSEEFAREVVDLRFEEKGDGVYVKAMDGPVTLDEEQDYNLEKLSESEYRATQQHSSELHGEFELVITFVRKDDRWVIDGINQT</sequence>
<feature type="compositionally biased region" description="Basic and acidic residues" evidence="1">
    <location>
        <begin position="35"/>
        <end position="44"/>
    </location>
</feature>
<keyword evidence="4" id="KW-1185">Reference proteome</keyword>
<comment type="caution">
    <text evidence="3">The sequence shown here is derived from an EMBL/GenBank/DDBJ whole genome shotgun (WGS) entry which is preliminary data.</text>
</comment>
<evidence type="ECO:0008006" key="5">
    <source>
        <dbReference type="Google" id="ProtNLM"/>
    </source>
</evidence>
<protein>
    <recommendedName>
        <fullName evidence="5">Lipoprotein</fullName>
    </recommendedName>
</protein>
<dbReference type="EMBL" id="BAAADJ010000004">
    <property type="protein sequence ID" value="GAA0316051.1"/>
    <property type="molecule type" value="Genomic_DNA"/>
</dbReference>
<dbReference type="RefSeq" id="WP_343795755.1">
    <property type="nucleotide sequence ID" value="NZ_BAAADJ010000004.1"/>
</dbReference>
<keyword evidence="2" id="KW-0732">Signal</keyword>
<evidence type="ECO:0000256" key="2">
    <source>
        <dbReference type="SAM" id="SignalP"/>
    </source>
</evidence>
<feature type="signal peptide" evidence="2">
    <location>
        <begin position="1"/>
        <end position="19"/>
    </location>
</feature>
<dbReference type="PROSITE" id="PS51257">
    <property type="entry name" value="PROKAR_LIPOPROTEIN"/>
    <property type="match status" value="1"/>
</dbReference>
<dbReference type="Proteomes" id="UP001500782">
    <property type="component" value="Unassembled WGS sequence"/>
</dbReference>
<evidence type="ECO:0000313" key="3">
    <source>
        <dbReference type="EMBL" id="GAA0316051.1"/>
    </source>
</evidence>
<feature type="region of interest" description="Disordered" evidence="1">
    <location>
        <begin position="22"/>
        <end position="52"/>
    </location>
</feature>
<proteinExistence type="predicted"/>
<accession>A0ABN0VS81</accession>
<evidence type="ECO:0000256" key="1">
    <source>
        <dbReference type="SAM" id="MobiDB-lite"/>
    </source>
</evidence>
<feature type="chain" id="PRO_5045468849" description="Lipoprotein" evidence="2">
    <location>
        <begin position="20"/>
        <end position="178"/>
    </location>
</feature>
<name>A0ABN0VS81_9BACI</name>
<evidence type="ECO:0000313" key="4">
    <source>
        <dbReference type="Proteomes" id="UP001500782"/>
    </source>
</evidence>
<feature type="compositionally biased region" description="Acidic residues" evidence="1">
    <location>
        <begin position="23"/>
        <end position="34"/>
    </location>
</feature>
<gene>
    <name evidence="3" type="ORF">GCM10008967_03270</name>
</gene>
<reference evidence="3 4" key="1">
    <citation type="journal article" date="2019" name="Int. J. Syst. Evol. Microbiol.">
        <title>The Global Catalogue of Microorganisms (GCM) 10K type strain sequencing project: providing services to taxonomists for standard genome sequencing and annotation.</title>
        <authorList>
            <consortium name="The Broad Institute Genomics Platform"/>
            <consortium name="The Broad Institute Genome Sequencing Center for Infectious Disease"/>
            <person name="Wu L."/>
            <person name="Ma J."/>
        </authorList>
    </citation>
    <scope>NUCLEOTIDE SEQUENCE [LARGE SCALE GENOMIC DNA]</scope>
    <source>
        <strain evidence="3 4">JCM 9731</strain>
    </source>
</reference>